<keyword evidence="1" id="KW-0812">Transmembrane</keyword>
<organism evidence="2">
    <name type="scientific">virus sp. ctmTa7</name>
    <dbReference type="NCBI Taxonomy" id="2828255"/>
    <lineage>
        <taxon>Viruses</taxon>
    </lineage>
</organism>
<evidence type="ECO:0000256" key="1">
    <source>
        <dbReference type="SAM" id="Phobius"/>
    </source>
</evidence>
<protein>
    <submittedName>
        <fullName evidence="2">Uncharacterized protein</fullName>
    </submittedName>
</protein>
<keyword evidence="1" id="KW-1133">Transmembrane helix</keyword>
<dbReference type="EMBL" id="BK059091">
    <property type="protein sequence ID" value="DAE28874.1"/>
    <property type="molecule type" value="Genomic_DNA"/>
</dbReference>
<keyword evidence="1" id="KW-0472">Membrane</keyword>
<reference evidence="2" key="1">
    <citation type="journal article" date="2021" name="Proc. Natl. Acad. Sci. U.S.A.">
        <title>A Catalog of Tens of Thousands of Viruses from Human Metagenomes Reveals Hidden Associations with Chronic Diseases.</title>
        <authorList>
            <person name="Tisza M.J."/>
            <person name="Buck C.B."/>
        </authorList>
    </citation>
    <scope>NUCLEOTIDE SEQUENCE</scope>
    <source>
        <strain evidence="2">CtmTa7</strain>
    </source>
</reference>
<sequence length="35" mass="3935">MHEVYKSSSYFGERPFLIITIIDISSSLILSSWGG</sequence>
<proteinExistence type="predicted"/>
<evidence type="ECO:0000313" key="2">
    <source>
        <dbReference type="EMBL" id="DAE28874.1"/>
    </source>
</evidence>
<accession>A0A8S5RCK0</accession>
<feature type="transmembrane region" description="Helical" evidence="1">
    <location>
        <begin position="16"/>
        <end position="34"/>
    </location>
</feature>
<name>A0A8S5RCK0_9VIRU</name>